<organism evidence="1 2">
    <name type="scientific">Nemania bipapillata</name>
    <dbReference type="NCBI Taxonomy" id="110536"/>
    <lineage>
        <taxon>Eukaryota</taxon>
        <taxon>Fungi</taxon>
        <taxon>Dikarya</taxon>
        <taxon>Ascomycota</taxon>
        <taxon>Pezizomycotina</taxon>
        <taxon>Sordariomycetes</taxon>
        <taxon>Xylariomycetidae</taxon>
        <taxon>Xylariales</taxon>
        <taxon>Xylariaceae</taxon>
        <taxon>Nemania</taxon>
    </lineage>
</organism>
<dbReference type="EMBL" id="JAPESX010003742">
    <property type="protein sequence ID" value="KAJ8104428.1"/>
    <property type="molecule type" value="Genomic_DNA"/>
</dbReference>
<sequence length="208" mass="23061">MSKVVLVTGATGRQGSATIDALLDQKEEDFTILAVTRDLTTTTAKNLASKSSSIRLIEGDLDDVPSLFRQAQKWAGAPIWGVYSVQVSMGKDVTSEREVRQGKALIDESIKIGVNHFVYSSVERGGDEASWNNPTPIPHFRTKYDIEHHLRDSTAAGKPGEHMGWTILRPVAVRNPTSLYYITRDIWSKPTTYPLHYGHQYTNTLGSS</sequence>
<reference evidence="1" key="1">
    <citation type="submission" date="2022-11" db="EMBL/GenBank/DDBJ databases">
        <title>Genome Sequence of Nemania bipapillata.</title>
        <authorList>
            <person name="Buettner E."/>
        </authorList>
    </citation>
    <scope>NUCLEOTIDE SEQUENCE</scope>
    <source>
        <strain evidence="1">CP14</strain>
    </source>
</reference>
<evidence type="ECO:0000313" key="1">
    <source>
        <dbReference type="EMBL" id="KAJ8104428.1"/>
    </source>
</evidence>
<gene>
    <name evidence="1" type="ORF">ONZ43_g7856</name>
</gene>
<dbReference type="Proteomes" id="UP001153334">
    <property type="component" value="Unassembled WGS sequence"/>
</dbReference>
<proteinExistence type="predicted"/>
<name>A0ACC2HNS9_9PEZI</name>
<comment type="caution">
    <text evidence="1">The sequence shown here is derived from an EMBL/GenBank/DDBJ whole genome shotgun (WGS) entry which is preliminary data.</text>
</comment>
<protein>
    <submittedName>
        <fullName evidence="1">Uncharacterized protein</fullName>
    </submittedName>
</protein>
<evidence type="ECO:0000313" key="2">
    <source>
        <dbReference type="Proteomes" id="UP001153334"/>
    </source>
</evidence>
<accession>A0ACC2HNS9</accession>
<keyword evidence="2" id="KW-1185">Reference proteome</keyword>